<gene>
    <name evidence="1" type="ORF">AHIS1636_24510</name>
</gene>
<proteinExistence type="predicted"/>
<dbReference type="RefSeq" id="WP_264796118.1">
    <property type="nucleotide sequence ID" value="NZ_BRVS01000012.1"/>
</dbReference>
<organism evidence="1 2">
    <name type="scientific">Arthrobacter mangrovi</name>
    <dbReference type="NCBI Taxonomy" id="2966350"/>
    <lineage>
        <taxon>Bacteria</taxon>
        <taxon>Bacillati</taxon>
        <taxon>Actinomycetota</taxon>
        <taxon>Actinomycetes</taxon>
        <taxon>Micrococcales</taxon>
        <taxon>Micrococcaceae</taxon>
        <taxon>Arthrobacter</taxon>
    </lineage>
</organism>
<protein>
    <recommendedName>
        <fullName evidence="3">STAS domain-containing protein</fullName>
    </recommendedName>
</protein>
<name>A0ABQ5MVN9_9MICC</name>
<evidence type="ECO:0000313" key="1">
    <source>
        <dbReference type="EMBL" id="GLB68009.1"/>
    </source>
</evidence>
<evidence type="ECO:0008006" key="3">
    <source>
        <dbReference type="Google" id="ProtNLM"/>
    </source>
</evidence>
<comment type="caution">
    <text evidence="1">The sequence shown here is derived from an EMBL/GenBank/DDBJ whole genome shotgun (WGS) entry which is preliminary data.</text>
</comment>
<evidence type="ECO:0000313" key="2">
    <source>
        <dbReference type="Proteomes" id="UP001209654"/>
    </source>
</evidence>
<dbReference type="Proteomes" id="UP001209654">
    <property type="component" value="Unassembled WGS sequence"/>
</dbReference>
<accession>A0ABQ5MVN9</accession>
<sequence length="110" mass="11212">MEGDKLSVVVSVDVECNTARIKVMGDVDTRNVRALYSVARRANALSPGLGIVLDLGRASATADALAELEHCAAFQVLPQDAGSADTACSLSLIPSARTAATAVSQVALAA</sequence>
<dbReference type="EMBL" id="BRVS01000012">
    <property type="protein sequence ID" value="GLB68009.1"/>
    <property type="molecule type" value="Genomic_DNA"/>
</dbReference>
<reference evidence="1 2" key="1">
    <citation type="journal article" date="2023" name="Int. J. Syst. Evol. Microbiol.">
        <title>Arthrobacter mangrovi sp. nov., an actinobacterium isolated from the rhizosphere of a mangrove.</title>
        <authorList>
            <person name="Hamada M."/>
            <person name="Saitou S."/>
            <person name="Enomoto N."/>
            <person name="Nanri K."/>
            <person name="Hidaka K."/>
            <person name="Miura T."/>
            <person name="Tamura T."/>
        </authorList>
    </citation>
    <scope>NUCLEOTIDE SEQUENCE [LARGE SCALE GENOMIC DNA]</scope>
    <source>
        <strain evidence="1 2">NBRC 112813</strain>
    </source>
</reference>
<keyword evidence="2" id="KW-1185">Reference proteome</keyword>